<dbReference type="InterPro" id="IPR051504">
    <property type="entry name" value="Plant_metabolite_acyltrans"/>
</dbReference>
<gene>
    <name evidence="3" type="ORF">J5N97_017145</name>
</gene>
<dbReference type="PANTHER" id="PTHR31625">
    <property type="match status" value="1"/>
</dbReference>
<keyword evidence="4" id="KW-1185">Reference proteome</keyword>
<dbReference type="Proteomes" id="UP001085076">
    <property type="component" value="Miscellaneous, Linkage group lg04"/>
</dbReference>
<dbReference type="InterPro" id="IPR023213">
    <property type="entry name" value="CAT-like_dom_sf"/>
</dbReference>
<dbReference type="Gene3D" id="3.30.559.10">
    <property type="entry name" value="Chloramphenicol acetyltransferase-like domain"/>
    <property type="match status" value="2"/>
</dbReference>
<evidence type="ECO:0000313" key="4">
    <source>
        <dbReference type="Proteomes" id="UP001085076"/>
    </source>
</evidence>
<sequence>MASPGETSGGLDRIRVTNVTRVCPEITSTTPQPNLIKLSFFDVLWVGMPPMTRLLLYPSAPPLRSASHSLISSLSLALSRFLPLSGRLAASDEAEIAFSADGIAFSEAEAEGDIGRIANHDVYDWEAFRSLVPDLEAGELLAVQVTGFAGGGLALGFAFSHLAADGRSIWSFVESWAKICRAGGVMKPEVAGAAAVFDRSLIVCPSGDSISRQFIKRLAPSYPLLPRHTSSTEAAADLSRKTFVLTSGNIKSLKERAASITTKVSTFVAIVSHIWITTIQAKKLNHEDSTILIFNADCRDRLQPPLGPNFFGNCVKVCTVKAVSGELIKGGGHGLSFACMALQEEIRKVGENPLEDLERWTDVFFGLPEGRMLLVAESPRFRVYDMDFGWGRPGRVEMVSLTLDGHVALLEGKEEGAVQVSIALPPSQMDVFASLFHLV</sequence>
<dbReference type="EMBL" id="JAGGNH010000004">
    <property type="protein sequence ID" value="KAJ0975180.1"/>
    <property type="molecule type" value="Genomic_DNA"/>
</dbReference>
<protein>
    <submittedName>
        <fullName evidence="3">Uncharacterized protein</fullName>
    </submittedName>
</protein>
<accession>A0A9D5HG35</accession>
<dbReference type="OrthoDB" id="683650at2759"/>
<organism evidence="3 4">
    <name type="scientific">Dioscorea zingiberensis</name>
    <dbReference type="NCBI Taxonomy" id="325984"/>
    <lineage>
        <taxon>Eukaryota</taxon>
        <taxon>Viridiplantae</taxon>
        <taxon>Streptophyta</taxon>
        <taxon>Embryophyta</taxon>
        <taxon>Tracheophyta</taxon>
        <taxon>Spermatophyta</taxon>
        <taxon>Magnoliopsida</taxon>
        <taxon>Liliopsida</taxon>
        <taxon>Dioscoreales</taxon>
        <taxon>Dioscoreaceae</taxon>
        <taxon>Dioscorea</taxon>
    </lineage>
</organism>
<dbReference type="SUPFAM" id="SSF52777">
    <property type="entry name" value="CoA-dependent acyltransferases"/>
    <property type="match status" value="1"/>
</dbReference>
<proteinExistence type="predicted"/>
<evidence type="ECO:0000256" key="2">
    <source>
        <dbReference type="ARBA" id="ARBA00023315"/>
    </source>
</evidence>
<name>A0A9D5HG35_9LILI</name>
<dbReference type="Pfam" id="PF02458">
    <property type="entry name" value="Transferase"/>
    <property type="match status" value="1"/>
</dbReference>
<keyword evidence="1" id="KW-0808">Transferase</keyword>
<comment type="caution">
    <text evidence="3">The sequence shown here is derived from an EMBL/GenBank/DDBJ whole genome shotgun (WGS) entry which is preliminary data.</text>
</comment>
<dbReference type="GO" id="GO:0016747">
    <property type="term" value="F:acyltransferase activity, transferring groups other than amino-acyl groups"/>
    <property type="evidence" value="ECO:0007669"/>
    <property type="project" value="UniProtKB-ARBA"/>
</dbReference>
<evidence type="ECO:0000313" key="3">
    <source>
        <dbReference type="EMBL" id="KAJ0975180.1"/>
    </source>
</evidence>
<evidence type="ECO:0000256" key="1">
    <source>
        <dbReference type="ARBA" id="ARBA00022679"/>
    </source>
</evidence>
<reference evidence="3" key="1">
    <citation type="submission" date="2021-03" db="EMBL/GenBank/DDBJ databases">
        <authorList>
            <person name="Li Z."/>
            <person name="Yang C."/>
        </authorList>
    </citation>
    <scope>NUCLEOTIDE SEQUENCE</scope>
    <source>
        <strain evidence="3">Dzin_1.0</strain>
        <tissue evidence="3">Leaf</tissue>
    </source>
</reference>
<keyword evidence="2" id="KW-0012">Acyltransferase</keyword>
<reference evidence="3" key="2">
    <citation type="journal article" date="2022" name="Hortic Res">
        <title>The genome of Dioscorea zingiberensis sheds light on the biosynthesis, origin and evolution of the medicinally important diosgenin saponins.</title>
        <authorList>
            <person name="Li Y."/>
            <person name="Tan C."/>
            <person name="Li Z."/>
            <person name="Guo J."/>
            <person name="Li S."/>
            <person name="Chen X."/>
            <person name="Wang C."/>
            <person name="Dai X."/>
            <person name="Yang H."/>
            <person name="Song W."/>
            <person name="Hou L."/>
            <person name="Xu J."/>
            <person name="Tong Z."/>
            <person name="Xu A."/>
            <person name="Yuan X."/>
            <person name="Wang W."/>
            <person name="Yang Q."/>
            <person name="Chen L."/>
            <person name="Sun Z."/>
            <person name="Wang K."/>
            <person name="Pan B."/>
            <person name="Chen J."/>
            <person name="Bao Y."/>
            <person name="Liu F."/>
            <person name="Qi X."/>
            <person name="Gang D.R."/>
            <person name="Wen J."/>
            <person name="Li J."/>
        </authorList>
    </citation>
    <scope>NUCLEOTIDE SEQUENCE</scope>
    <source>
        <strain evidence="3">Dzin_1.0</strain>
    </source>
</reference>
<dbReference type="AlphaFoldDB" id="A0A9D5HG35"/>